<proteinExistence type="predicted"/>
<evidence type="ECO:0000256" key="1">
    <source>
        <dbReference type="SAM" id="Phobius"/>
    </source>
</evidence>
<evidence type="ECO:0000313" key="3">
    <source>
        <dbReference type="Proteomes" id="UP000309673"/>
    </source>
</evidence>
<name>A0A4U0FC44_9BACL</name>
<dbReference type="OrthoDB" id="2656948at2"/>
<keyword evidence="3" id="KW-1185">Reference proteome</keyword>
<feature type="transmembrane region" description="Helical" evidence="1">
    <location>
        <begin position="46"/>
        <end position="68"/>
    </location>
</feature>
<keyword evidence="1" id="KW-1133">Transmembrane helix</keyword>
<dbReference type="AlphaFoldDB" id="A0A4U0FC44"/>
<reference evidence="2 3" key="1">
    <citation type="submission" date="2019-04" db="EMBL/GenBank/DDBJ databases">
        <title>Cohnella sp. nov., isolated from soil.</title>
        <authorList>
            <person name="Kim W."/>
        </authorList>
    </citation>
    <scope>NUCLEOTIDE SEQUENCE [LARGE SCALE GENOMIC DNA]</scope>
    <source>
        <strain evidence="2 3">CAU 1483</strain>
    </source>
</reference>
<keyword evidence="1" id="KW-0812">Transmembrane</keyword>
<dbReference type="RefSeq" id="WP_136779002.1">
    <property type="nucleotide sequence ID" value="NZ_SUPK01000008.1"/>
</dbReference>
<gene>
    <name evidence="2" type="ORF">E5161_16875</name>
</gene>
<organism evidence="2 3">
    <name type="scientific">Cohnella pontilimi</name>
    <dbReference type="NCBI Taxonomy" id="2564100"/>
    <lineage>
        <taxon>Bacteria</taxon>
        <taxon>Bacillati</taxon>
        <taxon>Bacillota</taxon>
        <taxon>Bacilli</taxon>
        <taxon>Bacillales</taxon>
        <taxon>Paenibacillaceae</taxon>
        <taxon>Cohnella</taxon>
    </lineage>
</organism>
<keyword evidence="1" id="KW-0472">Membrane</keyword>
<protein>
    <submittedName>
        <fullName evidence="2">Uncharacterized protein</fullName>
    </submittedName>
</protein>
<sequence length="404" mass="44558">MTEQQPDWYSLMRDAPLKTKTFTMRNIERIEQRVAETRRGSKNGMIIIAAIAAASALAVIITVFALSISSAPIQVVKSTAQPPIASQTETQQPADTLNEHPYKLKGQVGAVEKPDFIYGAMPPKFMADPNQDYKITAADGEFVQIVPVVAPDQAHTGWVPRWYLLLDSSEGAVRIKDVPTYEMIVNTRVFFRLYPDQPKPSGFELEPGKVVQVTGQFEQWVRVNIITYDSPNNGDKWVPKSALTDWDPSKAREGFLRPGAKIYDEQGNAIGDVPGNNPIQINPVYSGNRYPMSSAGGFSGYINNKDFVPNPFRYDNGKFPKNANGQTYGSASDASTPETEPDLIRAYGVDGTVGYVLKKDLDGEMPKTPEEALAMQKNRHPGGRDIPLYDVDGQTVIGVFHIDG</sequence>
<accession>A0A4U0FC44</accession>
<comment type="caution">
    <text evidence="2">The sequence shown here is derived from an EMBL/GenBank/DDBJ whole genome shotgun (WGS) entry which is preliminary data.</text>
</comment>
<evidence type="ECO:0000313" key="2">
    <source>
        <dbReference type="EMBL" id="TJY40812.1"/>
    </source>
</evidence>
<dbReference type="Proteomes" id="UP000309673">
    <property type="component" value="Unassembled WGS sequence"/>
</dbReference>
<dbReference type="EMBL" id="SUPK01000008">
    <property type="protein sequence ID" value="TJY40812.1"/>
    <property type="molecule type" value="Genomic_DNA"/>
</dbReference>